<feature type="binding site" evidence="6">
    <location>
        <begin position="175"/>
        <end position="180"/>
    </location>
    <ligand>
        <name>NAD(+)</name>
        <dbReference type="ChEBI" id="CHEBI:57540"/>
    </ligand>
</feature>
<dbReference type="GO" id="GO:0046872">
    <property type="term" value="F:metal ion binding"/>
    <property type="evidence" value="ECO:0007669"/>
    <property type="project" value="UniProtKB-UniRule"/>
</dbReference>
<dbReference type="eggNOG" id="COG0061">
    <property type="taxonomic scope" value="Bacteria"/>
</dbReference>
<feature type="active site" description="Proton acceptor" evidence="6">
    <location>
        <position position="60"/>
    </location>
</feature>
<comment type="subcellular location">
    <subcellularLocation>
        <location evidence="6">Cytoplasm</location>
    </subcellularLocation>
</comment>
<dbReference type="Pfam" id="PF01513">
    <property type="entry name" value="NAD_kinase"/>
    <property type="match status" value="1"/>
</dbReference>
<dbReference type="InterPro" id="IPR016064">
    <property type="entry name" value="NAD/diacylglycerol_kinase_sf"/>
</dbReference>
<keyword evidence="1 6" id="KW-0808">Transferase</keyword>
<dbReference type="AlphaFoldDB" id="A0A068NW39"/>
<keyword evidence="6" id="KW-0963">Cytoplasm</keyword>
<dbReference type="EC" id="2.7.1.23" evidence="6"/>
<feature type="binding site" evidence="6">
    <location>
        <position position="233"/>
    </location>
    <ligand>
        <name>NAD(+)</name>
        <dbReference type="ChEBI" id="CHEBI:57540"/>
    </ligand>
</feature>
<organism evidence="7 8">
    <name type="scientific">Fimbriimonas ginsengisoli Gsoil 348</name>
    <dbReference type="NCBI Taxonomy" id="661478"/>
    <lineage>
        <taxon>Bacteria</taxon>
        <taxon>Bacillati</taxon>
        <taxon>Armatimonadota</taxon>
        <taxon>Fimbriimonadia</taxon>
        <taxon>Fimbriimonadales</taxon>
        <taxon>Fimbriimonadaceae</taxon>
        <taxon>Fimbriimonas</taxon>
    </lineage>
</organism>
<feature type="binding site" evidence="6">
    <location>
        <position position="145"/>
    </location>
    <ligand>
        <name>NAD(+)</name>
        <dbReference type="ChEBI" id="CHEBI:57540"/>
    </ligand>
</feature>
<dbReference type="STRING" id="661478.OP10G_4380"/>
<dbReference type="InterPro" id="IPR017438">
    <property type="entry name" value="ATP-NAD_kinase_N"/>
</dbReference>
<dbReference type="PANTHER" id="PTHR20275">
    <property type="entry name" value="NAD KINASE"/>
    <property type="match status" value="1"/>
</dbReference>
<evidence type="ECO:0000256" key="5">
    <source>
        <dbReference type="ARBA" id="ARBA00047925"/>
    </source>
</evidence>
<dbReference type="GO" id="GO:0019674">
    <property type="term" value="P:NAD+ metabolic process"/>
    <property type="evidence" value="ECO:0007669"/>
    <property type="project" value="InterPro"/>
</dbReference>
<accession>A0A068NW39</accession>
<dbReference type="InterPro" id="IPR002504">
    <property type="entry name" value="NADK"/>
</dbReference>
<feature type="binding site" evidence="6">
    <location>
        <begin position="134"/>
        <end position="135"/>
    </location>
    <ligand>
        <name>NAD(+)</name>
        <dbReference type="ChEBI" id="CHEBI:57540"/>
    </ligand>
</feature>
<evidence type="ECO:0000313" key="8">
    <source>
        <dbReference type="Proteomes" id="UP000027982"/>
    </source>
</evidence>
<dbReference type="HAMAP" id="MF_00361">
    <property type="entry name" value="NAD_kinase"/>
    <property type="match status" value="1"/>
</dbReference>
<comment type="catalytic activity">
    <reaction evidence="5 6">
        <text>NAD(+) + ATP = ADP + NADP(+) + H(+)</text>
        <dbReference type="Rhea" id="RHEA:18629"/>
        <dbReference type="ChEBI" id="CHEBI:15378"/>
        <dbReference type="ChEBI" id="CHEBI:30616"/>
        <dbReference type="ChEBI" id="CHEBI:57540"/>
        <dbReference type="ChEBI" id="CHEBI:58349"/>
        <dbReference type="ChEBI" id="CHEBI:456216"/>
        <dbReference type="EC" id="2.7.1.23"/>
    </reaction>
</comment>
<evidence type="ECO:0000256" key="1">
    <source>
        <dbReference type="ARBA" id="ARBA00022679"/>
    </source>
</evidence>
<gene>
    <name evidence="6" type="primary">nadK</name>
    <name evidence="7" type="ORF">OP10G_4380</name>
</gene>
<feature type="binding site" evidence="6">
    <location>
        <position position="199"/>
    </location>
    <ligand>
        <name>NAD(+)</name>
        <dbReference type="ChEBI" id="CHEBI:57540"/>
    </ligand>
</feature>
<evidence type="ECO:0000256" key="6">
    <source>
        <dbReference type="HAMAP-Rule" id="MF_00361"/>
    </source>
</evidence>
<dbReference type="Proteomes" id="UP000027982">
    <property type="component" value="Chromosome"/>
</dbReference>
<keyword evidence="6" id="KW-0067">ATP-binding</keyword>
<comment type="cofactor">
    <cofactor evidence="6">
        <name>a divalent metal cation</name>
        <dbReference type="ChEBI" id="CHEBI:60240"/>
    </cofactor>
</comment>
<dbReference type="PANTHER" id="PTHR20275:SF0">
    <property type="entry name" value="NAD KINASE"/>
    <property type="match status" value="1"/>
</dbReference>
<dbReference type="GO" id="GO:0003951">
    <property type="term" value="F:NAD+ kinase activity"/>
    <property type="evidence" value="ECO:0007669"/>
    <property type="project" value="UniProtKB-UniRule"/>
</dbReference>
<keyword evidence="6" id="KW-0547">Nucleotide-binding</keyword>
<dbReference type="SUPFAM" id="SSF111331">
    <property type="entry name" value="NAD kinase/diacylglycerol kinase-like"/>
    <property type="match status" value="1"/>
</dbReference>
<evidence type="ECO:0000313" key="7">
    <source>
        <dbReference type="EMBL" id="AIE87748.1"/>
    </source>
</evidence>
<dbReference type="GO" id="GO:0005524">
    <property type="term" value="F:ATP binding"/>
    <property type="evidence" value="ECO:0007669"/>
    <property type="project" value="UniProtKB-KW"/>
</dbReference>
<evidence type="ECO:0000256" key="2">
    <source>
        <dbReference type="ARBA" id="ARBA00022777"/>
    </source>
</evidence>
<proteinExistence type="inferred from homology"/>
<dbReference type="GO" id="GO:0006741">
    <property type="term" value="P:NADP+ biosynthetic process"/>
    <property type="evidence" value="ECO:0007669"/>
    <property type="project" value="UniProtKB-UniRule"/>
</dbReference>
<feature type="binding site" evidence="6">
    <location>
        <begin position="60"/>
        <end position="61"/>
    </location>
    <ligand>
        <name>NAD(+)</name>
        <dbReference type="ChEBI" id="CHEBI:57540"/>
    </ligand>
</feature>
<reference evidence="7 8" key="1">
    <citation type="journal article" date="2014" name="PLoS ONE">
        <title>The first complete genome sequence of the class fimbriimonadia in the phylum armatimonadetes.</title>
        <authorList>
            <person name="Hu Z.Y."/>
            <person name="Wang Y.Z."/>
            <person name="Im W.T."/>
            <person name="Wang S.Y."/>
            <person name="Zhao G.P."/>
            <person name="Zheng H.J."/>
            <person name="Quan Z.X."/>
        </authorList>
    </citation>
    <scope>NUCLEOTIDE SEQUENCE [LARGE SCALE GENOMIC DNA]</scope>
    <source>
        <strain evidence="7">Gsoil 348</strain>
    </source>
</reference>
<comment type="caution">
    <text evidence="6">Lacks conserved residue(s) required for the propagation of feature annotation.</text>
</comment>
<comment type="similarity">
    <text evidence="6">Belongs to the NAD kinase family.</text>
</comment>
<dbReference type="InterPro" id="IPR017437">
    <property type="entry name" value="ATP-NAD_kinase_PpnK-typ_C"/>
</dbReference>
<comment type="function">
    <text evidence="6">Involved in the regulation of the intracellular balance of NAD and NADP, and is a key enzyme in the biosynthesis of NADP. Catalyzes specifically the phosphorylation on 2'-hydroxyl of the adenosine moiety of NAD to yield NADP.</text>
</comment>
<keyword evidence="4 6" id="KW-0520">NAD</keyword>
<name>A0A068NW39_FIMGI</name>
<protein>
    <recommendedName>
        <fullName evidence="6">NAD kinase</fullName>
        <ecNumber evidence="6">2.7.1.23</ecNumber>
    </recommendedName>
    <alternativeName>
        <fullName evidence="6">ATP-dependent NAD kinase</fullName>
    </alternativeName>
</protein>
<dbReference type="EMBL" id="CP007139">
    <property type="protein sequence ID" value="AIE87748.1"/>
    <property type="molecule type" value="Genomic_DNA"/>
</dbReference>
<dbReference type="HOGENOM" id="CLU_008831_0_1_0"/>
<sequence length="282" mass="30565">MVTNTYRPDAIEAAVGVAKWLRARGNDVWVDSDTARHVELPVVRNSEFGEADLVVAFGGDGTLIRAVHLCADFGTPILGVYFGRFGFVTQCTHEYLESCLTDFLEGRCSIESRMMLDAELMRAGQTVAHLSALNETVLQRAVVARMMTFQVTVDGHVLTSYPADGIIVATPTGSTAYNLSAGGPILDPKVHALVLTAIAPHTLNSRTLVLAAESEIVLKVQSHGDAVLSADGQTRLHLLSGDEVRVRKSTRMTNLVSVQKDDFLIKLGQRLLWSYSPVGDSL</sequence>
<keyword evidence="2 6" id="KW-0418">Kinase</keyword>
<keyword evidence="3 6" id="KW-0521">NADP</keyword>
<feature type="binding site" evidence="6">
    <location>
        <position position="65"/>
    </location>
    <ligand>
        <name>NAD(+)</name>
        <dbReference type="ChEBI" id="CHEBI:57540"/>
    </ligand>
</feature>
<dbReference type="KEGG" id="fgi:OP10G_4380"/>
<keyword evidence="8" id="KW-1185">Reference proteome</keyword>
<evidence type="ECO:0000256" key="3">
    <source>
        <dbReference type="ARBA" id="ARBA00022857"/>
    </source>
</evidence>
<dbReference type="Gene3D" id="3.40.50.10330">
    <property type="entry name" value="Probable inorganic polyphosphate/atp-NAD kinase, domain 1"/>
    <property type="match status" value="1"/>
</dbReference>
<evidence type="ECO:0000256" key="4">
    <source>
        <dbReference type="ARBA" id="ARBA00023027"/>
    </source>
</evidence>
<dbReference type="GO" id="GO:0005737">
    <property type="term" value="C:cytoplasm"/>
    <property type="evidence" value="ECO:0007669"/>
    <property type="project" value="UniProtKB-SubCell"/>
</dbReference>
<dbReference type="Gene3D" id="2.60.200.30">
    <property type="entry name" value="Probable inorganic polyphosphate/atp-NAD kinase, domain 2"/>
    <property type="match status" value="1"/>
</dbReference>
<feature type="binding site" evidence="6">
    <location>
        <position position="164"/>
    </location>
    <ligand>
        <name>NAD(+)</name>
        <dbReference type="ChEBI" id="CHEBI:57540"/>
    </ligand>
</feature>
<dbReference type="GO" id="GO:0051287">
    <property type="term" value="F:NAD binding"/>
    <property type="evidence" value="ECO:0007669"/>
    <property type="project" value="UniProtKB-ARBA"/>
</dbReference>
<dbReference type="Pfam" id="PF20143">
    <property type="entry name" value="NAD_kinase_C"/>
    <property type="match status" value="1"/>
</dbReference>